<organism evidence="2 3">
    <name type="scientific">Elizabethkingia argenteiflava</name>
    <dbReference type="NCBI Taxonomy" id="2681556"/>
    <lineage>
        <taxon>Bacteria</taxon>
        <taxon>Pseudomonadati</taxon>
        <taxon>Bacteroidota</taxon>
        <taxon>Flavobacteriia</taxon>
        <taxon>Flavobacteriales</taxon>
        <taxon>Weeksellaceae</taxon>
        <taxon>Elizabethkingia</taxon>
    </lineage>
</organism>
<dbReference type="EMBL" id="JAAABJ010000322">
    <property type="protein sequence ID" value="NAW50472.1"/>
    <property type="molecule type" value="Genomic_DNA"/>
</dbReference>
<dbReference type="InterPro" id="IPR038670">
    <property type="entry name" value="HslJ-like_sf"/>
</dbReference>
<sequence>MKRVVLLTVLLFSLMSIVRCVVAQDLNYKLQRKWMLVSLKEFSKAELIHAKACIDLTSQAKAASAYVAFMGCNNLSFQLKEGKGNKISISHIGGTRKFCSDHLDLENQFISVFSRMHSYAINGHFLTLTNKEGEKMVFVAADWD</sequence>
<gene>
    <name evidence="2" type="ORF">GNY06_03405</name>
</gene>
<feature type="domain" description="DUF306" evidence="1">
    <location>
        <begin position="30"/>
        <end position="137"/>
    </location>
</feature>
<comment type="caution">
    <text evidence="2">The sequence shown here is derived from an EMBL/GenBank/DDBJ whole genome shotgun (WGS) entry which is preliminary data.</text>
</comment>
<proteinExistence type="predicted"/>
<dbReference type="InterPro" id="IPR005184">
    <property type="entry name" value="DUF306_Meta_HslJ"/>
</dbReference>
<evidence type="ECO:0000313" key="2">
    <source>
        <dbReference type="EMBL" id="NAW50472.1"/>
    </source>
</evidence>
<dbReference type="Gene3D" id="2.40.128.270">
    <property type="match status" value="1"/>
</dbReference>
<evidence type="ECO:0000313" key="3">
    <source>
        <dbReference type="Proteomes" id="UP000553459"/>
    </source>
</evidence>
<reference evidence="2 3" key="1">
    <citation type="submission" date="2019-11" db="EMBL/GenBank/DDBJ databases">
        <title>Characterization of Elizabethkingia argenteiflava sp. nov., isolated from inner surface of Soybean Pods.</title>
        <authorList>
            <person name="Mo S."/>
        </authorList>
    </citation>
    <scope>NUCLEOTIDE SEQUENCE [LARGE SCALE GENOMIC DNA]</scope>
    <source>
        <strain evidence="2 3">YB22</strain>
    </source>
</reference>
<dbReference type="Pfam" id="PF03724">
    <property type="entry name" value="META"/>
    <property type="match status" value="1"/>
</dbReference>
<protein>
    <submittedName>
        <fullName evidence="2">META domain-containing protein</fullName>
    </submittedName>
</protein>
<dbReference type="AlphaFoldDB" id="A0A845PQK6"/>
<name>A0A845PQK6_9FLAO</name>
<dbReference type="Proteomes" id="UP000553459">
    <property type="component" value="Unassembled WGS sequence"/>
</dbReference>
<keyword evidence="3" id="KW-1185">Reference proteome</keyword>
<evidence type="ECO:0000259" key="1">
    <source>
        <dbReference type="Pfam" id="PF03724"/>
    </source>
</evidence>
<accession>A0A845PQK6</accession>
<dbReference type="RefSeq" id="WP_166518814.1">
    <property type="nucleotide sequence ID" value="NZ_JAAABJ010000322.1"/>
</dbReference>